<evidence type="ECO:0000313" key="2">
    <source>
        <dbReference type="Proteomes" id="UP000539372"/>
    </source>
</evidence>
<proteinExistence type="predicted"/>
<dbReference type="EMBL" id="JABBNT010000002">
    <property type="protein sequence ID" value="NMM44672.1"/>
    <property type="molecule type" value="Genomic_DNA"/>
</dbReference>
<organism evidence="1 2">
    <name type="scientific">Pacificispira spongiicola</name>
    <dbReference type="NCBI Taxonomy" id="2729598"/>
    <lineage>
        <taxon>Bacteria</taxon>
        <taxon>Pseudomonadati</taxon>
        <taxon>Pseudomonadota</taxon>
        <taxon>Alphaproteobacteria</taxon>
        <taxon>Rhodospirillales</taxon>
        <taxon>Rhodospirillaceae</taxon>
        <taxon>Pacificispira</taxon>
    </lineage>
</organism>
<dbReference type="RefSeq" id="WP_169625014.1">
    <property type="nucleotide sequence ID" value="NZ_JABBNT010000002.1"/>
</dbReference>
<comment type="caution">
    <text evidence="1">The sequence shown here is derived from an EMBL/GenBank/DDBJ whole genome shotgun (WGS) entry which is preliminary data.</text>
</comment>
<accession>A0A7Y0DZX1</accession>
<gene>
    <name evidence="1" type="ORF">HH303_09280</name>
</gene>
<name>A0A7Y0DZX1_9PROT</name>
<reference evidence="1 2" key="1">
    <citation type="submission" date="2020-04" db="EMBL/GenBank/DDBJ databases">
        <title>Rhodospirillaceae bacterium KN72 isolated from deep sea.</title>
        <authorList>
            <person name="Zhang D.-C."/>
        </authorList>
    </citation>
    <scope>NUCLEOTIDE SEQUENCE [LARGE SCALE GENOMIC DNA]</scope>
    <source>
        <strain evidence="1 2">KN72</strain>
    </source>
</reference>
<protein>
    <submittedName>
        <fullName evidence="1">Uncharacterized protein</fullName>
    </submittedName>
</protein>
<evidence type="ECO:0000313" key="1">
    <source>
        <dbReference type="EMBL" id="NMM44672.1"/>
    </source>
</evidence>
<sequence>MLDFRVPTLDGAASFYDERFELESDLYFRRRTWRGPPDNDIAASLMEIRRLDNAPMAEPPAPDAAASYWDILARRHLTFQTLYSSMNAIGPVLWRRFTMASQICVIFSQSWKADVSAPATRTIVGYYCAPSGEEFSDGQAETVVRAVILKEGDPQQSTDG</sequence>
<keyword evidence="2" id="KW-1185">Reference proteome</keyword>
<dbReference type="Proteomes" id="UP000539372">
    <property type="component" value="Unassembled WGS sequence"/>
</dbReference>
<dbReference type="AlphaFoldDB" id="A0A7Y0DZX1"/>